<dbReference type="STRING" id="51511.ENSCSAVP00000013025"/>
<keyword evidence="3" id="KW-1185">Reference proteome</keyword>
<dbReference type="PANTHER" id="PTHR35836:SF1">
    <property type="entry name" value="VCBS REPEAT-CONTAINING PROTEIN"/>
    <property type="match status" value="1"/>
</dbReference>
<sequence length="476" mass="53279">MWKNIYFLICFNNFCLLWAQQGQSVPATVNSFSPSLTYDAKKLYEMVLDIYPTTVTLLKDPRLSNNVHKMFDLGFMSHDPSSYIRTISDVTYKVNNPREMGNSARVVTDDSTLKYPNNAGTLPPNTIKNQQRYIWWVASGKSRPNLPGEIYNGGIYLIDMTAQRWVPVPIYQEQNVGFSNVAWVDMDMDGLKDCITIKGGSNNAELAWLKQPQSDSGMWIYNQIQTNISNVGGTYFKVANMNFASGRGRLMIVVAGKTTAQLTIFWVADDLHNDWSLTTLIRSHVISNAGPFESVEITDLNGDGRLDILTTVSANRGTPGSIIAFETPRNGFGTNQRWRKRKLYEFPPTPTLYSKTFPGMAMAFKAYSTSNTRNGLAKKHILISGKDDKKVYILTPLTWSPVIWRFSIKTILDDNCVVGTPAVNDVDGDGLAEIFIPCGNKLHVMKYQPVNYASRISFGVGSTTILLSCLVLLNFI</sequence>
<dbReference type="PANTHER" id="PTHR35836">
    <property type="entry name" value="VCBS REPEAT-CONTAINING PROTEIN"/>
    <property type="match status" value="1"/>
</dbReference>
<evidence type="ECO:0000256" key="1">
    <source>
        <dbReference type="SAM" id="SignalP"/>
    </source>
</evidence>
<dbReference type="GeneTree" id="ENSGT00530000064808"/>
<evidence type="ECO:0000313" key="2">
    <source>
        <dbReference type="Ensembl" id="ENSCSAVP00000013025.1"/>
    </source>
</evidence>
<organism evidence="2 3">
    <name type="scientific">Ciona savignyi</name>
    <name type="common">Pacific transparent sea squirt</name>
    <dbReference type="NCBI Taxonomy" id="51511"/>
    <lineage>
        <taxon>Eukaryota</taxon>
        <taxon>Metazoa</taxon>
        <taxon>Chordata</taxon>
        <taxon>Tunicata</taxon>
        <taxon>Ascidiacea</taxon>
        <taxon>Phlebobranchia</taxon>
        <taxon>Cionidae</taxon>
        <taxon>Ciona</taxon>
    </lineage>
</organism>
<dbReference type="Proteomes" id="UP000007875">
    <property type="component" value="Unassembled WGS sequence"/>
</dbReference>
<dbReference type="HOGENOM" id="CLU_573578_0_0_1"/>
<feature type="signal peptide" evidence="1">
    <location>
        <begin position="1"/>
        <end position="19"/>
    </location>
</feature>
<dbReference type="InParanoid" id="H2Z613"/>
<feature type="chain" id="PRO_5003578773" evidence="1">
    <location>
        <begin position="20"/>
        <end position="476"/>
    </location>
</feature>
<protein>
    <submittedName>
        <fullName evidence="2">Uncharacterized protein</fullName>
    </submittedName>
</protein>
<reference evidence="2" key="3">
    <citation type="submission" date="2025-09" db="UniProtKB">
        <authorList>
            <consortium name="Ensembl"/>
        </authorList>
    </citation>
    <scope>IDENTIFICATION</scope>
</reference>
<accession>H2Z613</accession>
<dbReference type="SUPFAM" id="SSF69318">
    <property type="entry name" value="Integrin alpha N-terminal domain"/>
    <property type="match status" value="1"/>
</dbReference>
<reference evidence="2" key="2">
    <citation type="submission" date="2025-08" db="UniProtKB">
        <authorList>
            <consortium name="Ensembl"/>
        </authorList>
    </citation>
    <scope>IDENTIFICATION</scope>
</reference>
<proteinExistence type="predicted"/>
<dbReference type="AlphaFoldDB" id="H2Z613"/>
<reference evidence="3" key="1">
    <citation type="submission" date="2003-08" db="EMBL/GenBank/DDBJ databases">
        <authorList>
            <person name="Birren B."/>
            <person name="Nusbaum C."/>
            <person name="Abebe A."/>
            <person name="Abouelleil A."/>
            <person name="Adekoya E."/>
            <person name="Ait-zahra M."/>
            <person name="Allen N."/>
            <person name="Allen T."/>
            <person name="An P."/>
            <person name="Anderson M."/>
            <person name="Anderson S."/>
            <person name="Arachchi H."/>
            <person name="Armbruster J."/>
            <person name="Bachantsang P."/>
            <person name="Baldwin J."/>
            <person name="Barry A."/>
            <person name="Bayul T."/>
            <person name="Blitshsteyn B."/>
            <person name="Bloom T."/>
            <person name="Blye J."/>
            <person name="Boguslavskiy L."/>
            <person name="Borowsky M."/>
            <person name="Boukhgalter B."/>
            <person name="Brunache A."/>
            <person name="Butler J."/>
            <person name="Calixte N."/>
            <person name="Calvo S."/>
            <person name="Camarata J."/>
            <person name="Campo K."/>
            <person name="Chang J."/>
            <person name="Cheshatsang Y."/>
            <person name="Citroen M."/>
            <person name="Collymore A."/>
            <person name="Considine T."/>
            <person name="Cook A."/>
            <person name="Cooke P."/>
            <person name="Corum B."/>
            <person name="Cuomo C."/>
            <person name="David R."/>
            <person name="Dawoe T."/>
            <person name="Degray S."/>
            <person name="Dodge S."/>
            <person name="Dooley K."/>
            <person name="Dorje P."/>
            <person name="Dorjee K."/>
            <person name="Dorris L."/>
            <person name="Duffey N."/>
            <person name="Dupes A."/>
            <person name="Elkins T."/>
            <person name="Engels R."/>
            <person name="Erickson J."/>
            <person name="Farina A."/>
            <person name="Faro S."/>
            <person name="Ferreira P."/>
            <person name="Fischer H."/>
            <person name="Fitzgerald M."/>
            <person name="Foley K."/>
            <person name="Gage D."/>
            <person name="Galagan J."/>
            <person name="Gearin G."/>
            <person name="Gnerre S."/>
            <person name="Gnirke A."/>
            <person name="Goyette A."/>
            <person name="Graham J."/>
            <person name="Grandbois E."/>
            <person name="Gyaltsen K."/>
            <person name="Hafez N."/>
            <person name="Hagopian D."/>
            <person name="Hagos B."/>
            <person name="Hall J."/>
            <person name="Hatcher B."/>
            <person name="Heller A."/>
            <person name="Higgins H."/>
            <person name="Honan T."/>
            <person name="Horn A."/>
            <person name="Houde N."/>
            <person name="Hughes L."/>
            <person name="Hulme W."/>
            <person name="Husby E."/>
            <person name="Iliev I."/>
            <person name="Jaffe D."/>
            <person name="Jones C."/>
            <person name="Kamal M."/>
            <person name="Kamat A."/>
            <person name="Kamvysselis M."/>
            <person name="Karlsson E."/>
            <person name="Kells C."/>
            <person name="Kieu A."/>
            <person name="Kisner P."/>
            <person name="Kodira C."/>
            <person name="Kulbokas E."/>
            <person name="Labutti K."/>
            <person name="Lama D."/>
            <person name="Landers T."/>
            <person name="Leger J."/>
            <person name="Levine S."/>
            <person name="Lewis D."/>
            <person name="Lewis T."/>
            <person name="Lindblad-toh K."/>
            <person name="Liu X."/>
            <person name="Lokyitsang T."/>
            <person name="Lokyitsang Y."/>
            <person name="Lucien O."/>
            <person name="Lui A."/>
            <person name="Ma L.J."/>
            <person name="Mabbitt R."/>
            <person name="Macdonald J."/>
            <person name="Maclean C."/>
            <person name="Major J."/>
            <person name="Manning J."/>
            <person name="Marabella R."/>
            <person name="Maru K."/>
            <person name="Matthews C."/>
            <person name="Mauceli E."/>
            <person name="Mccarthy M."/>
            <person name="Mcdonough S."/>
            <person name="Mcghee T."/>
            <person name="Meldrim J."/>
            <person name="Meneus L."/>
            <person name="Mesirov J."/>
            <person name="Mihalev A."/>
            <person name="Mihova T."/>
            <person name="Mikkelsen T."/>
            <person name="Mlenga V."/>
            <person name="Moru K."/>
            <person name="Mozes J."/>
            <person name="Mulrain L."/>
            <person name="Munson G."/>
            <person name="Naylor J."/>
            <person name="Newes C."/>
            <person name="Nguyen C."/>
            <person name="Nguyen N."/>
            <person name="Nguyen T."/>
            <person name="Nicol R."/>
            <person name="Nielsen C."/>
            <person name="Nizzari M."/>
            <person name="Norbu C."/>
            <person name="Norbu N."/>
            <person name="O'donnell P."/>
            <person name="Okoawo O."/>
            <person name="O'leary S."/>
            <person name="Omotosho B."/>
            <person name="O'neill K."/>
            <person name="Osman S."/>
            <person name="Parker S."/>
            <person name="Perrin D."/>
            <person name="Phunkhang P."/>
            <person name="Piqani B."/>
            <person name="Purcell S."/>
            <person name="Rachupka T."/>
            <person name="Ramasamy U."/>
            <person name="Rameau R."/>
            <person name="Ray V."/>
            <person name="Raymond C."/>
            <person name="Retta R."/>
            <person name="Richardson S."/>
            <person name="Rise C."/>
            <person name="Rodriguez J."/>
            <person name="Rogers J."/>
            <person name="Rogov P."/>
            <person name="Rutman M."/>
            <person name="Schupbach R."/>
            <person name="Seaman C."/>
            <person name="Settipalli S."/>
            <person name="Sharpe T."/>
            <person name="Sheridan J."/>
            <person name="Sherpa N."/>
            <person name="Shi J."/>
            <person name="Smirnov S."/>
            <person name="Smith C."/>
            <person name="Sougnez C."/>
            <person name="Spencer B."/>
            <person name="Stalker J."/>
            <person name="Stange-thomann N."/>
            <person name="Stavropoulos S."/>
            <person name="Stetson K."/>
            <person name="Stone C."/>
            <person name="Stone S."/>
            <person name="Stubbs M."/>
            <person name="Talamas J."/>
            <person name="Tchuinga P."/>
            <person name="Tenzing P."/>
            <person name="Tesfaye S."/>
            <person name="Theodore J."/>
            <person name="Thoulutsang Y."/>
            <person name="Topham K."/>
            <person name="Towey S."/>
            <person name="Tsamla T."/>
            <person name="Tsomo N."/>
            <person name="Vallee D."/>
            <person name="Vassiliev H."/>
            <person name="Venkataraman V."/>
            <person name="Vinson J."/>
            <person name="Vo A."/>
            <person name="Wade C."/>
            <person name="Wang S."/>
            <person name="Wangchuk T."/>
            <person name="Wangdi T."/>
            <person name="Whittaker C."/>
            <person name="Wilkinson J."/>
            <person name="Wu Y."/>
            <person name="Wyman D."/>
            <person name="Yadav S."/>
            <person name="Yang S."/>
            <person name="Yang X."/>
            <person name="Yeager S."/>
            <person name="Yee E."/>
            <person name="Young G."/>
            <person name="Zainoun J."/>
            <person name="Zembeck L."/>
            <person name="Zimmer A."/>
            <person name="Zody M."/>
            <person name="Lander E."/>
        </authorList>
    </citation>
    <scope>NUCLEOTIDE SEQUENCE [LARGE SCALE GENOMIC DNA]</scope>
</reference>
<dbReference type="InterPro" id="IPR028994">
    <property type="entry name" value="Integrin_alpha_N"/>
</dbReference>
<keyword evidence="1" id="KW-0732">Signal</keyword>
<name>H2Z613_CIOSA</name>
<dbReference type="Ensembl" id="ENSCSAVT00000013174.1">
    <property type="protein sequence ID" value="ENSCSAVP00000013025.1"/>
    <property type="gene ID" value="ENSCSAVG00000007653.1"/>
</dbReference>
<evidence type="ECO:0000313" key="3">
    <source>
        <dbReference type="Proteomes" id="UP000007875"/>
    </source>
</evidence>